<reference evidence="2" key="1">
    <citation type="journal article" date="2023" name="Mol. Biol. Evol.">
        <title>Third-Generation Sequencing Reveals the Adaptive Role of the Epigenome in Three Deep-Sea Polychaetes.</title>
        <authorList>
            <person name="Perez M."/>
            <person name="Aroh O."/>
            <person name="Sun Y."/>
            <person name="Lan Y."/>
            <person name="Juniper S.K."/>
            <person name="Young C.R."/>
            <person name="Angers B."/>
            <person name="Qian P.Y."/>
        </authorList>
    </citation>
    <scope>NUCLEOTIDE SEQUENCE</scope>
    <source>
        <strain evidence="2">P08H-3</strain>
    </source>
</reference>
<dbReference type="EMBL" id="JAODUP010000010">
    <property type="protein sequence ID" value="KAK2169431.1"/>
    <property type="molecule type" value="Genomic_DNA"/>
</dbReference>
<gene>
    <name evidence="2" type="ORF">LSH36_10g12000</name>
</gene>
<dbReference type="PANTHER" id="PTHR13932:SF5">
    <property type="entry name" value="RADICAL S-ADENOSYL METHIONINE DOMAIN-CONTAINING PROTEIN 1, MITOCHONDRIAL"/>
    <property type="match status" value="1"/>
</dbReference>
<dbReference type="Pfam" id="PF04055">
    <property type="entry name" value="Radical_SAM"/>
    <property type="match status" value="1"/>
</dbReference>
<dbReference type="PANTHER" id="PTHR13932">
    <property type="entry name" value="COPROPORPHYRINIGEN III OXIDASE"/>
    <property type="match status" value="1"/>
</dbReference>
<dbReference type="AlphaFoldDB" id="A0AAD9KDV0"/>
<dbReference type="GO" id="GO:0003824">
    <property type="term" value="F:catalytic activity"/>
    <property type="evidence" value="ECO:0007669"/>
    <property type="project" value="InterPro"/>
</dbReference>
<evidence type="ECO:0000313" key="2">
    <source>
        <dbReference type="EMBL" id="KAK2169431.1"/>
    </source>
</evidence>
<accession>A0AAD9KDV0</accession>
<proteinExistence type="predicted"/>
<dbReference type="GO" id="GO:0051539">
    <property type="term" value="F:4 iron, 4 sulfur cluster binding"/>
    <property type="evidence" value="ECO:0007669"/>
    <property type="project" value="TreeGrafter"/>
</dbReference>
<dbReference type="SMART" id="SM00729">
    <property type="entry name" value="Elp3"/>
    <property type="match status" value="1"/>
</dbReference>
<dbReference type="PROSITE" id="PS51918">
    <property type="entry name" value="RADICAL_SAM"/>
    <property type="match status" value="1"/>
</dbReference>
<organism evidence="2 3">
    <name type="scientific">Paralvinella palmiformis</name>
    <dbReference type="NCBI Taxonomy" id="53620"/>
    <lineage>
        <taxon>Eukaryota</taxon>
        <taxon>Metazoa</taxon>
        <taxon>Spiralia</taxon>
        <taxon>Lophotrochozoa</taxon>
        <taxon>Annelida</taxon>
        <taxon>Polychaeta</taxon>
        <taxon>Sedentaria</taxon>
        <taxon>Canalipalpata</taxon>
        <taxon>Terebellida</taxon>
        <taxon>Terebelliformia</taxon>
        <taxon>Alvinellidae</taxon>
        <taxon>Paralvinella</taxon>
    </lineage>
</organism>
<dbReference type="CDD" id="cd01335">
    <property type="entry name" value="Radical_SAM"/>
    <property type="match status" value="1"/>
</dbReference>
<evidence type="ECO:0000259" key="1">
    <source>
        <dbReference type="PROSITE" id="PS51918"/>
    </source>
</evidence>
<dbReference type="SUPFAM" id="SSF102114">
    <property type="entry name" value="Radical SAM enzymes"/>
    <property type="match status" value="1"/>
</dbReference>
<dbReference type="Gene3D" id="3.30.750.200">
    <property type="match status" value="1"/>
</dbReference>
<protein>
    <recommendedName>
        <fullName evidence="1">Radical SAM core domain-containing protein</fullName>
    </recommendedName>
</protein>
<dbReference type="InterPro" id="IPR058240">
    <property type="entry name" value="rSAM_sf"/>
</dbReference>
<dbReference type="InterPro" id="IPR034505">
    <property type="entry name" value="Coproporphyrinogen-III_oxidase"/>
</dbReference>
<name>A0AAD9KDV0_9ANNE</name>
<evidence type="ECO:0000313" key="3">
    <source>
        <dbReference type="Proteomes" id="UP001208570"/>
    </source>
</evidence>
<keyword evidence="3" id="KW-1185">Reference proteome</keyword>
<sequence>QTQTFGHVTGMKQVAVMTTPSGEWIENDVSRFKLNQSMYKAFVLRRIKHLHSPLSRLLSTQQQQSNEQTKWREEAIFYVHDTRLFLVKETETLLKLSNIKTIKSVFFGGGTPSLAEPLTIQSVLETVERCTHLIPGAEITLEANPTSAESTKLREFKDAGVNRLSLGIQSLIDEDLRVLGRQHSITEALNCLEIAKSLFPGRTSVDIIFGRPSQQLTVWEEELDEVLNLCNDHLSVYQLTLEKGTVLFKQVMERVLLLPPQEMIDDMYELLVEKSAQRGYHRYEVSNFAKHHSSESIHNKGYWQSIQYIGVGPARIQTLVPDRWMSEVERYGHGTQKVTPQTEHTVLQEVIMLGMRTAAGITDKQWRIFTDIGLRDVFGESRMVRVLKDEGYLEFSKAKGRFLKGDAAVATQYWASHSDWVIDPCPSVVATLYHPVPYATVVPPLCRDCKAL</sequence>
<dbReference type="GO" id="GO:0005739">
    <property type="term" value="C:mitochondrion"/>
    <property type="evidence" value="ECO:0007669"/>
    <property type="project" value="TreeGrafter"/>
</dbReference>
<feature type="domain" description="Radical SAM core" evidence="1">
    <location>
        <begin position="50"/>
        <end position="281"/>
    </location>
</feature>
<dbReference type="Proteomes" id="UP001208570">
    <property type="component" value="Unassembled WGS sequence"/>
</dbReference>
<dbReference type="InterPro" id="IPR007197">
    <property type="entry name" value="rSAM"/>
</dbReference>
<dbReference type="InterPro" id="IPR006638">
    <property type="entry name" value="Elp3/MiaA/NifB-like_rSAM"/>
</dbReference>
<comment type="caution">
    <text evidence="2">The sequence shown here is derived from an EMBL/GenBank/DDBJ whole genome shotgun (WGS) entry which is preliminary data.</text>
</comment>
<feature type="non-terminal residue" evidence="2">
    <location>
        <position position="1"/>
    </location>
</feature>
<dbReference type="GO" id="GO:0006779">
    <property type="term" value="P:porphyrin-containing compound biosynthetic process"/>
    <property type="evidence" value="ECO:0007669"/>
    <property type="project" value="TreeGrafter"/>
</dbReference>